<organism evidence="4 5">
    <name type="scientific">Paenibacillus cellulosilyticus</name>
    <dbReference type="NCBI Taxonomy" id="375489"/>
    <lineage>
        <taxon>Bacteria</taxon>
        <taxon>Bacillati</taxon>
        <taxon>Bacillota</taxon>
        <taxon>Bacilli</taxon>
        <taxon>Bacillales</taxon>
        <taxon>Paenibacillaceae</taxon>
        <taxon>Paenibacillus</taxon>
    </lineage>
</organism>
<protein>
    <submittedName>
        <fullName evidence="4">Putative adhesin</fullName>
    </submittedName>
</protein>
<reference evidence="4 5" key="1">
    <citation type="submission" date="2018-05" db="EMBL/GenBank/DDBJ databases">
        <title>Genomic Encyclopedia of Type Strains, Phase III (KMG-III): the genomes of soil and plant-associated and newly described type strains.</title>
        <authorList>
            <person name="Whitman W."/>
        </authorList>
    </citation>
    <scope>NUCLEOTIDE SEQUENCE [LARGE SCALE GENOMIC DNA]</scope>
    <source>
        <strain evidence="4 5">CECT 5696</strain>
    </source>
</reference>
<dbReference type="RefSeq" id="WP_110047479.1">
    <property type="nucleotide sequence ID" value="NZ_CP054613.1"/>
</dbReference>
<evidence type="ECO:0000256" key="2">
    <source>
        <dbReference type="SAM" id="SignalP"/>
    </source>
</evidence>
<name>A0A2V2YD61_9BACL</name>
<dbReference type="PROSITE" id="PS51257">
    <property type="entry name" value="PROKAR_LIPOPROTEIN"/>
    <property type="match status" value="1"/>
</dbReference>
<proteinExistence type="predicted"/>
<evidence type="ECO:0000256" key="1">
    <source>
        <dbReference type="SAM" id="MobiDB-lite"/>
    </source>
</evidence>
<sequence length="267" mass="28153">MRTYKLKMALVAYAAAAALIMSGCDSDSESTSGQAEQTFRADKVMEIAIQTDGQNIEIVPSSGSDIRINSKSGKEVPAELNGDVLSIHFESSAGIHFKTDRLHIEIPSKTYRKISLASESGHIEGQQLDANELVLSGGSGKIEVSGYTGSRIEGHSAAGNIELTDVEGELNIDNDTGDVNIGYVGQITNKSSITTGTGDVQLKFDHKPDALSIDASSESGKIKTSLVDESKVSDDGAGKLLRTTIGSESSETPSLKIRTSTGNISLE</sequence>
<keyword evidence="2" id="KW-0732">Signal</keyword>
<evidence type="ECO:0000313" key="4">
    <source>
        <dbReference type="EMBL" id="PWV89407.1"/>
    </source>
</evidence>
<dbReference type="EMBL" id="QGTQ01000045">
    <property type="protein sequence ID" value="PWV89407.1"/>
    <property type="molecule type" value="Genomic_DNA"/>
</dbReference>
<dbReference type="OrthoDB" id="2608171at2"/>
<gene>
    <name evidence="4" type="ORF">DFQ01_1454</name>
</gene>
<dbReference type="Pfam" id="PF13349">
    <property type="entry name" value="DUF4097"/>
    <property type="match status" value="1"/>
</dbReference>
<evidence type="ECO:0000259" key="3">
    <source>
        <dbReference type="Pfam" id="PF13349"/>
    </source>
</evidence>
<accession>A0A2V2YD61</accession>
<dbReference type="InterPro" id="IPR025164">
    <property type="entry name" value="Toastrack_DUF4097"/>
</dbReference>
<feature type="signal peptide" evidence="2">
    <location>
        <begin position="1"/>
        <end position="17"/>
    </location>
</feature>
<dbReference type="Proteomes" id="UP000246635">
    <property type="component" value="Unassembled WGS sequence"/>
</dbReference>
<keyword evidence="5" id="KW-1185">Reference proteome</keyword>
<feature type="domain" description="DUF4097" evidence="3">
    <location>
        <begin position="113"/>
        <end position="266"/>
    </location>
</feature>
<feature type="chain" id="PRO_5039561266" evidence="2">
    <location>
        <begin position="18"/>
        <end position="267"/>
    </location>
</feature>
<dbReference type="AlphaFoldDB" id="A0A2V2YD61"/>
<evidence type="ECO:0000313" key="5">
    <source>
        <dbReference type="Proteomes" id="UP000246635"/>
    </source>
</evidence>
<comment type="caution">
    <text evidence="4">The sequence shown here is derived from an EMBL/GenBank/DDBJ whole genome shotgun (WGS) entry which is preliminary data.</text>
</comment>
<feature type="region of interest" description="Disordered" evidence="1">
    <location>
        <begin position="246"/>
        <end position="267"/>
    </location>
</feature>